<dbReference type="InterPro" id="IPR020449">
    <property type="entry name" value="Tscrpt_reg_AraC-type_HTH"/>
</dbReference>
<evidence type="ECO:0000256" key="1">
    <source>
        <dbReference type="ARBA" id="ARBA00023015"/>
    </source>
</evidence>
<dbReference type="GO" id="GO:0043565">
    <property type="term" value="F:sequence-specific DNA binding"/>
    <property type="evidence" value="ECO:0007669"/>
    <property type="project" value="InterPro"/>
</dbReference>
<evidence type="ECO:0000313" key="5">
    <source>
        <dbReference type="EMBL" id="OTX97192.1"/>
    </source>
</evidence>
<feature type="domain" description="HTH araC/xylS-type" evidence="4">
    <location>
        <begin position="8"/>
        <end position="106"/>
    </location>
</feature>
<dbReference type="AlphaFoldDB" id="A0A242ZMH6"/>
<dbReference type="GO" id="GO:0003700">
    <property type="term" value="F:DNA-binding transcription factor activity"/>
    <property type="evidence" value="ECO:0007669"/>
    <property type="project" value="InterPro"/>
</dbReference>
<dbReference type="Pfam" id="PF14526">
    <property type="entry name" value="Cass2"/>
    <property type="match status" value="1"/>
</dbReference>
<dbReference type="PROSITE" id="PS01124">
    <property type="entry name" value="HTH_ARAC_FAMILY_2"/>
    <property type="match status" value="1"/>
</dbReference>
<accession>A0A242ZMH6</accession>
<evidence type="ECO:0000313" key="6">
    <source>
        <dbReference type="Proteomes" id="UP000194945"/>
    </source>
</evidence>
<dbReference type="SMART" id="SM00342">
    <property type="entry name" value="HTH_ARAC"/>
    <property type="match status" value="1"/>
</dbReference>
<evidence type="ECO:0000259" key="4">
    <source>
        <dbReference type="PROSITE" id="PS01124"/>
    </source>
</evidence>
<dbReference type="PANTHER" id="PTHR47504">
    <property type="entry name" value="RIGHT ORIGIN-BINDING PROTEIN"/>
    <property type="match status" value="1"/>
</dbReference>
<dbReference type="InterPro" id="IPR010499">
    <property type="entry name" value="AraC_E-bd"/>
</dbReference>
<reference evidence="5 6" key="1">
    <citation type="submission" date="2016-10" db="EMBL/GenBank/DDBJ databases">
        <title>Comparative genomics of Bacillus thuringiensis reveals a path to pathogens against multiple invertebrate hosts.</title>
        <authorList>
            <person name="Zheng J."/>
            <person name="Gao Q."/>
            <person name="Liu H."/>
            <person name="Peng D."/>
            <person name="Ruan L."/>
            <person name="Sun M."/>
        </authorList>
    </citation>
    <scope>NUCLEOTIDE SEQUENCE [LARGE SCALE GENOMIC DNA]</scope>
    <source>
        <strain evidence="5">BGSC 4BK1</strain>
    </source>
</reference>
<dbReference type="SMART" id="SM00871">
    <property type="entry name" value="AraC_E_bind"/>
    <property type="match status" value="1"/>
</dbReference>
<dbReference type="InterPro" id="IPR029441">
    <property type="entry name" value="Cass2"/>
</dbReference>
<dbReference type="Gene3D" id="3.20.80.10">
    <property type="entry name" value="Regulatory factor, effector binding domain"/>
    <property type="match status" value="1"/>
</dbReference>
<dbReference type="Gene3D" id="1.10.10.60">
    <property type="entry name" value="Homeodomain-like"/>
    <property type="match status" value="2"/>
</dbReference>
<proteinExistence type="predicted"/>
<dbReference type="InterPro" id="IPR018062">
    <property type="entry name" value="HTH_AraC-typ_CS"/>
</dbReference>
<name>A0A242ZMH6_9BACI</name>
<dbReference type="Proteomes" id="UP000194945">
    <property type="component" value="Unassembled WGS sequence"/>
</dbReference>
<dbReference type="Pfam" id="PF12833">
    <property type="entry name" value="HTH_18"/>
    <property type="match status" value="1"/>
</dbReference>
<keyword evidence="3" id="KW-0804">Transcription</keyword>
<dbReference type="InterPro" id="IPR011256">
    <property type="entry name" value="Reg_factor_effector_dom_sf"/>
</dbReference>
<comment type="caution">
    <text evidence="5">The sequence shown here is derived from an EMBL/GenBank/DDBJ whole genome shotgun (WGS) entry which is preliminary data.</text>
</comment>
<dbReference type="InterPro" id="IPR009057">
    <property type="entry name" value="Homeodomain-like_sf"/>
</dbReference>
<dbReference type="SUPFAM" id="SSF46689">
    <property type="entry name" value="Homeodomain-like"/>
    <property type="match status" value="2"/>
</dbReference>
<keyword evidence="1" id="KW-0805">Transcription regulation</keyword>
<dbReference type="InterPro" id="IPR018060">
    <property type="entry name" value="HTH_AraC"/>
</dbReference>
<gene>
    <name evidence="5" type="ORF">BK730_02340</name>
</gene>
<protein>
    <submittedName>
        <fullName evidence="5">AraC family transcriptional regulator</fullName>
    </submittedName>
</protein>
<sequence length="287" mass="33189">MSWISMIQQAINYMEENLLEDITVEHISRKINISSYHFQKTFSILTGITISDYLRKRRLSLAAEDLIQSNFKIIDIALKYGYDTPEAFSKAFRRQHGLSPTDARKRKGKLHSYNRLQIQVILRGADMMKYKIVERSAFQIVGVNRIFSLQNDENLRGIPSFWEECNNNGFDEELFKINDGDITGVLGVCMGKTEESQGDKIEYWIATEYPGLVPTHMKSFTIPTSKWAVFEVHGPMPDAMSKVWKKIFSEWFPSSGYEHAGLPEFEVYSEDDPSSLDLYSEIWIPIR</sequence>
<organism evidence="5 6">
    <name type="scientific">Bacillus wiedmannii</name>
    <dbReference type="NCBI Taxonomy" id="1890302"/>
    <lineage>
        <taxon>Bacteria</taxon>
        <taxon>Bacillati</taxon>
        <taxon>Bacillota</taxon>
        <taxon>Bacilli</taxon>
        <taxon>Bacillales</taxon>
        <taxon>Bacillaceae</taxon>
        <taxon>Bacillus</taxon>
        <taxon>Bacillus cereus group</taxon>
    </lineage>
</organism>
<dbReference type="PANTHER" id="PTHR47504:SF5">
    <property type="entry name" value="RIGHT ORIGIN-BINDING PROTEIN"/>
    <property type="match status" value="1"/>
</dbReference>
<evidence type="ECO:0000256" key="2">
    <source>
        <dbReference type="ARBA" id="ARBA00023125"/>
    </source>
</evidence>
<dbReference type="PROSITE" id="PS00041">
    <property type="entry name" value="HTH_ARAC_FAMILY_1"/>
    <property type="match status" value="1"/>
</dbReference>
<evidence type="ECO:0000256" key="3">
    <source>
        <dbReference type="ARBA" id="ARBA00023163"/>
    </source>
</evidence>
<dbReference type="SUPFAM" id="SSF55136">
    <property type="entry name" value="Probable bacterial effector-binding domain"/>
    <property type="match status" value="1"/>
</dbReference>
<keyword evidence="2" id="KW-0238">DNA-binding</keyword>
<dbReference type="EMBL" id="NFDE01000006">
    <property type="protein sequence ID" value="OTX97192.1"/>
    <property type="molecule type" value="Genomic_DNA"/>
</dbReference>
<dbReference type="InterPro" id="IPR050959">
    <property type="entry name" value="MarA-like"/>
</dbReference>
<dbReference type="RefSeq" id="WP_088092071.1">
    <property type="nucleotide sequence ID" value="NZ_JARMNH010000055.1"/>
</dbReference>
<dbReference type="PRINTS" id="PR00032">
    <property type="entry name" value="HTHARAC"/>
</dbReference>